<evidence type="ECO:0000313" key="3">
    <source>
        <dbReference type="EMBL" id="SKB90967.1"/>
    </source>
</evidence>
<proteinExistence type="inferred from homology"/>
<name>A0A1T5F422_9SPHI</name>
<dbReference type="PANTHER" id="PTHR11575:SF24">
    <property type="entry name" value="5'-NUCLEOTIDASE"/>
    <property type="match status" value="1"/>
</dbReference>
<dbReference type="PANTHER" id="PTHR11575">
    <property type="entry name" value="5'-NUCLEOTIDASE-RELATED"/>
    <property type="match status" value="1"/>
</dbReference>
<dbReference type="PRINTS" id="PR01607">
    <property type="entry name" value="APYRASEFAMLY"/>
</dbReference>
<sequence>MEEFQSLNRRLFLKKAATLGLFASFAPFDSFARNSASDKDVKITILHSNDVHSRVEPFPMDGSRMQGLGGVARRSTLIQKIRREEKNVLLFDAGDMFQGTPYFNLFDGQVELELMSKLKYDAGTFGNHEFDNGIAGILKHFDKANFPFITSNYDFSETVLAGKTKEYLIFKRDGIKIGVFALGVNVEGLVDPNGYKGMKYLDPMEVTNRLVPKLKNELKCDMIICLSHMGYSYKEDTISDLKLAANSRDIDLIIGGHTHTFLEKPTEVKNLDGKVTLVNQVGFGGASFGRIDFIFNPKTKQKQVLLSNNYTIDNMLEQVTV</sequence>
<keyword evidence="1" id="KW-0378">Hydrolase</keyword>
<accession>A0A1T5F422</accession>
<organism evidence="3 4">
    <name type="scientific">Sphingobacterium nematocida</name>
    <dbReference type="NCBI Taxonomy" id="1513896"/>
    <lineage>
        <taxon>Bacteria</taxon>
        <taxon>Pseudomonadati</taxon>
        <taxon>Bacteroidota</taxon>
        <taxon>Sphingobacteriia</taxon>
        <taxon>Sphingobacteriales</taxon>
        <taxon>Sphingobacteriaceae</taxon>
        <taxon>Sphingobacterium</taxon>
    </lineage>
</organism>
<keyword evidence="4" id="KW-1185">Reference proteome</keyword>
<dbReference type="Pfam" id="PF00149">
    <property type="entry name" value="Metallophos"/>
    <property type="match status" value="1"/>
</dbReference>
<dbReference type="Gene3D" id="3.60.21.10">
    <property type="match status" value="1"/>
</dbReference>
<evidence type="ECO:0000259" key="2">
    <source>
        <dbReference type="Pfam" id="PF00149"/>
    </source>
</evidence>
<evidence type="ECO:0000256" key="1">
    <source>
        <dbReference type="RuleBase" id="RU362119"/>
    </source>
</evidence>
<dbReference type="EMBL" id="FUZF01000014">
    <property type="protein sequence ID" value="SKB90967.1"/>
    <property type="molecule type" value="Genomic_DNA"/>
</dbReference>
<dbReference type="STRING" id="1513896.SAMN05660841_03010"/>
<comment type="similarity">
    <text evidence="1">Belongs to the 5'-nucleotidase family.</text>
</comment>
<reference evidence="4" key="1">
    <citation type="submission" date="2017-02" db="EMBL/GenBank/DDBJ databases">
        <authorList>
            <person name="Varghese N."/>
            <person name="Submissions S."/>
        </authorList>
    </citation>
    <scope>NUCLEOTIDE SEQUENCE [LARGE SCALE GENOMIC DNA]</scope>
    <source>
        <strain evidence="4">DSM 24091</strain>
    </source>
</reference>
<dbReference type="AlphaFoldDB" id="A0A1T5F422"/>
<protein>
    <submittedName>
        <fullName evidence="3">5'-nucleotidase</fullName>
    </submittedName>
</protein>
<dbReference type="CDD" id="cd00845">
    <property type="entry name" value="MPP_UshA_N_like"/>
    <property type="match status" value="1"/>
</dbReference>
<dbReference type="SUPFAM" id="SSF56300">
    <property type="entry name" value="Metallo-dependent phosphatases"/>
    <property type="match status" value="1"/>
</dbReference>
<gene>
    <name evidence="3" type="ORF">SAMN05660841_03010</name>
</gene>
<dbReference type="InterPro" id="IPR006311">
    <property type="entry name" value="TAT_signal"/>
</dbReference>
<dbReference type="InterPro" id="IPR029052">
    <property type="entry name" value="Metallo-depent_PP-like"/>
</dbReference>
<dbReference type="InterPro" id="IPR006179">
    <property type="entry name" value="5_nucleotidase/apyrase"/>
</dbReference>
<evidence type="ECO:0000313" key="4">
    <source>
        <dbReference type="Proteomes" id="UP000190150"/>
    </source>
</evidence>
<dbReference type="GO" id="GO:0016787">
    <property type="term" value="F:hydrolase activity"/>
    <property type="evidence" value="ECO:0007669"/>
    <property type="project" value="UniProtKB-KW"/>
</dbReference>
<keyword evidence="1" id="KW-0547">Nucleotide-binding</keyword>
<dbReference type="RefSeq" id="WP_079644202.1">
    <property type="nucleotide sequence ID" value="NZ_FUZF01000014.1"/>
</dbReference>
<dbReference type="GO" id="GO:0009166">
    <property type="term" value="P:nucleotide catabolic process"/>
    <property type="evidence" value="ECO:0007669"/>
    <property type="project" value="InterPro"/>
</dbReference>
<dbReference type="GO" id="GO:0000166">
    <property type="term" value="F:nucleotide binding"/>
    <property type="evidence" value="ECO:0007669"/>
    <property type="project" value="UniProtKB-KW"/>
</dbReference>
<dbReference type="InterPro" id="IPR004843">
    <property type="entry name" value="Calcineurin-like_PHP"/>
</dbReference>
<feature type="domain" description="Calcineurin-like phosphoesterase" evidence="2">
    <location>
        <begin position="44"/>
        <end position="260"/>
    </location>
</feature>
<dbReference type="Proteomes" id="UP000190150">
    <property type="component" value="Unassembled WGS sequence"/>
</dbReference>
<dbReference type="OrthoDB" id="9775118at2"/>
<dbReference type="PROSITE" id="PS51318">
    <property type="entry name" value="TAT"/>
    <property type="match status" value="1"/>
</dbReference>